<sequence>MSGCVRLLDCRQLTELTLVISSQARQAILERLFHRNSVRRAMGARPLNIPEAYKRKVMMLMTQEYEALLEPYLSDAFAAADWPSGFAPRLLLAVKLHRGAVRLLNAEMGISDPRTKNPDMVKMMDRHAPCAEVTNYIRTNL</sequence>
<proteinExistence type="predicted"/>
<accession>A0A2R8B986</accession>
<dbReference type="Proteomes" id="UP000244880">
    <property type="component" value="Unassembled WGS sequence"/>
</dbReference>
<dbReference type="AlphaFoldDB" id="A0A2R8B986"/>
<evidence type="ECO:0000313" key="1">
    <source>
        <dbReference type="EMBL" id="SPH19589.1"/>
    </source>
</evidence>
<reference evidence="1 2" key="1">
    <citation type="submission" date="2018-03" db="EMBL/GenBank/DDBJ databases">
        <authorList>
            <person name="Keele B.F."/>
        </authorList>
    </citation>
    <scope>NUCLEOTIDE SEQUENCE [LARGE SCALE GENOMIC DNA]</scope>
    <source>
        <strain evidence="1 2">CECT 8599</strain>
    </source>
</reference>
<keyword evidence="2" id="KW-1185">Reference proteome</keyword>
<organism evidence="1 2">
    <name type="scientific">Ascidiaceihabitans donghaensis</name>
    <dbReference type="NCBI Taxonomy" id="1510460"/>
    <lineage>
        <taxon>Bacteria</taxon>
        <taxon>Pseudomonadati</taxon>
        <taxon>Pseudomonadota</taxon>
        <taxon>Alphaproteobacteria</taxon>
        <taxon>Rhodobacterales</taxon>
        <taxon>Paracoccaceae</taxon>
        <taxon>Ascidiaceihabitans</taxon>
    </lineage>
</organism>
<dbReference type="EMBL" id="OMOR01000001">
    <property type="protein sequence ID" value="SPH19589.1"/>
    <property type="molecule type" value="Genomic_DNA"/>
</dbReference>
<name>A0A2R8B986_9RHOB</name>
<evidence type="ECO:0000313" key="2">
    <source>
        <dbReference type="Proteomes" id="UP000244880"/>
    </source>
</evidence>
<gene>
    <name evidence="1" type="ORF">ASD8599_00324</name>
</gene>
<protein>
    <submittedName>
        <fullName evidence="1">Uncharacterized protein</fullName>
    </submittedName>
</protein>